<keyword evidence="2" id="KW-0349">Heme</keyword>
<dbReference type="RefSeq" id="WP_093076775.1">
    <property type="nucleotide sequence ID" value="NZ_FNBE01000002.1"/>
</dbReference>
<keyword evidence="2" id="KW-0479">Metal-binding</keyword>
<reference evidence="3 4" key="1">
    <citation type="submission" date="2016-10" db="EMBL/GenBank/DDBJ databases">
        <authorList>
            <person name="de Groot N.N."/>
        </authorList>
    </citation>
    <scope>NUCLEOTIDE SEQUENCE [LARGE SCALE GENOMIC DNA]</scope>
    <source>
        <strain evidence="3 4">CGMCC 4.3143</strain>
    </source>
</reference>
<organism evidence="3 4">
    <name type="scientific">Pseudonocardia oroxyli</name>
    <dbReference type="NCBI Taxonomy" id="366584"/>
    <lineage>
        <taxon>Bacteria</taxon>
        <taxon>Bacillati</taxon>
        <taxon>Actinomycetota</taxon>
        <taxon>Actinomycetes</taxon>
        <taxon>Pseudonocardiales</taxon>
        <taxon>Pseudonocardiaceae</taxon>
        <taxon>Pseudonocardia</taxon>
    </lineage>
</organism>
<proteinExistence type="inferred from homology"/>
<evidence type="ECO:0000313" key="4">
    <source>
        <dbReference type="Proteomes" id="UP000198967"/>
    </source>
</evidence>
<dbReference type="Proteomes" id="UP000198967">
    <property type="component" value="Unassembled WGS sequence"/>
</dbReference>
<dbReference type="GO" id="GO:0005506">
    <property type="term" value="F:iron ion binding"/>
    <property type="evidence" value="ECO:0007669"/>
    <property type="project" value="InterPro"/>
</dbReference>
<dbReference type="PANTHER" id="PTHR24305:SF166">
    <property type="entry name" value="CYTOCHROME P450 12A4, MITOCHONDRIAL-RELATED"/>
    <property type="match status" value="1"/>
</dbReference>
<dbReference type="GO" id="GO:0004497">
    <property type="term" value="F:monooxygenase activity"/>
    <property type="evidence" value="ECO:0007669"/>
    <property type="project" value="InterPro"/>
</dbReference>
<dbReference type="GO" id="GO:0020037">
    <property type="term" value="F:heme binding"/>
    <property type="evidence" value="ECO:0007669"/>
    <property type="project" value="InterPro"/>
</dbReference>
<dbReference type="AlphaFoldDB" id="A0A1G7G9K8"/>
<dbReference type="Pfam" id="PF00067">
    <property type="entry name" value="p450"/>
    <property type="match status" value="1"/>
</dbReference>
<evidence type="ECO:0000256" key="1">
    <source>
        <dbReference type="ARBA" id="ARBA00010617"/>
    </source>
</evidence>
<evidence type="ECO:0000313" key="3">
    <source>
        <dbReference type="EMBL" id="SDE84834.1"/>
    </source>
</evidence>
<evidence type="ECO:0000256" key="2">
    <source>
        <dbReference type="PIRSR" id="PIRSR602401-1"/>
    </source>
</evidence>
<keyword evidence="4" id="KW-1185">Reference proteome</keyword>
<dbReference type="InterPro" id="IPR050121">
    <property type="entry name" value="Cytochrome_P450_monoxygenase"/>
</dbReference>
<dbReference type="STRING" id="366584.SAMN05216377_102268"/>
<dbReference type="Gene3D" id="1.10.630.10">
    <property type="entry name" value="Cytochrome P450"/>
    <property type="match status" value="1"/>
</dbReference>
<dbReference type="InterPro" id="IPR036396">
    <property type="entry name" value="Cyt_P450_sf"/>
</dbReference>
<comment type="cofactor">
    <cofactor evidence="2">
        <name>heme</name>
        <dbReference type="ChEBI" id="CHEBI:30413"/>
    </cofactor>
</comment>
<dbReference type="EMBL" id="FNBE01000002">
    <property type="protein sequence ID" value="SDE84834.1"/>
    <property type="molecule type" value="Genomic_DNA"/>
</dbReference>
<dbReference type="InterPro" id="IPR001128">
    <property type="entry name" value="Cyt_P450"/>
</dbReference>
<dbReference type="GO" id="GO:0016705">
    <property type="term" value="F:oxidoreductase activity, acting on paired donors, with incorporation or reduction of molecular oxygen"/>
    <property type="evidence" value="ECO:0007669"/>
    <property type="project" value="InterPro"/>
</dbReference>
<sequence length="446" mass="48597">MTRVANPGDPTLSPADTARVLGLALAPIVAQGVIARRPAVVRIAGGLDTDGRGVRELQRVRERYGPGPVRVPLPGRRLALVLDPDDVERVLDETPVPFAPANREKKAALGQFQPHGTLVSHGELRAQRRRFTEAVLDTGQPMHPFAARMTEVIRAEMTEPIAVAAGTGTLDWPPFARAWWRVVRRIVLGEGARDDHALTDDLTRLRQAGNWSYLAPRQRRRRDRFRAALAAHLERAEPGSLAELVARMPAEPGVDRVDQVPQWLFAFDPAGAVTLRALGALAARPAELGRARGELDGLDLARPQELARLRAVVLESVRLWPTTPLLLRDTTTETDWRTGTLPAGTGLLIPAWYLHRDTARDPEADELRPDRWLDGAASADRALVPFSGGPGVCPGRELVLFTASTALAALLEQLDVGLPLDSPLAVGEPLPAGLDPYHLRLEASKR</sequence>
<feature type="binding site" description="axial binding residue" evidence="2">
    <location>
        <position position="393"/>
    </location>
    <ligand>
        <name>heme</name>
        <dbReference type="ChEBI" id="CHEBI:30413"/>
    </ligand>
    <ligandPart>
        <name>Fe</name>
        <dbReference type="ChEBI" id="CHEBI:18248"/>
    </ligandPart>
</feature>
<dbReference type="SUPFAM" id="SSF48264">
    <property type="entry name" value="Cytochrome P450"/>
    <property type="match status" value="1"/>
</dbReference>
<dbReference type="OrthoDB" id="7376058at2"/>
<dbReference type="PRINTS" id="PR00463">
    <property type="entry name" value="EP450I"/>
</dbReference>
<gene>
    <name evidence="3" type="ORF">SAMN05216377_102268</name>
</gene>
<dbReference type="PANTHER" id="PTHR24305">
    <property type="entry name" value="CYTOCHROME P450"/>
    <property type="match status" value="1"/>
</dbReference>
<accession>A0A1G7G9K8</accession>
<dbReference type="InterPro" id="IPR002401">
    <property type="entry name" value="Cyt_P450_E_grp-I"/>
</dbReference>
<protein>
    <submittedName>
        <fullName evidence="3">Cytochrome P450</fullName>
    </submittedName>
</protein>
<comment type="similarity">
    <text evidence="1">Belongs to the cytochrome P450 family.</text>
</comment>
<name>A0A1G7G9K8_PSEOR</name>
<keyword evidence="2" id="KW-0408">Iron</keyword>